<dbReference type="RefSeq" id="WP_074107916.1">
    <property type="nucleotide sequence ID" value="NZ_LVWI01000043.1"/>
</dbReference>
<dbReference type="InterPro" id="IPR029767">
    <property type="entry name" value="WecB-like"/>
</dbReference>
<keyword evidence="3" id="KW-1185">Reference proteome</keyword>
<dbReference type="Proteomes" id="UP000186058">
    <property type="component" value="Unassembled WGS sequence"/>
</dbReference>
<protein>
    <submittedName>
        <fullName evidence="2">UDP-N-acetyl glucosamine 2-epimerase</fullName>
    </submittedName>
</protein>
<dbReference type="PANTHER" id="PTHR43174">
    <property type="entry name" value="UDP-N-ACETYLGLUCOSAMINE 2-EPIMERASE"/>
    <property type="match status" value="1"/>
</dbReference>
<dbReference type="CDD" id="cd03786">
    <property type="entry name" value="GTB_UDP-GlcNAc_2-Epimerase"/>
    <property type="match status" value="1"/>
</dbReference>
<proteinExistence type="predicted"/>
<evidence type="ECO:0000259" key="1">
    <source>
        <dbReference type="Pfam" id="PF02350"/>
    </source>
</evidence>
<dbReference type="NCBIfam" id="TIGR03568">
    <property type="entry name" value="NeuC_NnaA"/>
    <property type="match status" value="1"/>
</dbReference>
<dbReference type="Pfam" id="PF02350">
    <property type="entry name" value="Epimerase_2"/>
    <property type="match status" value="1"/>
</dbReference>
<feature type="domain" description="UDP-N-acetylglucosamine 2-epimerase" evidence="1">
    <location>
        <begin position="24"/>
        <end position="370"/>
    </location>
</feature>
<dbReference type="InterPro" id="IPR003331">
    <property type="entry name" value="UDP_GlcNAc_Epimerase_2_dom"/>
</dbReference>
<organism evidence="2 3">
    <name type="scientific">Paenibacillus helianthi</name>
    <dbReference type="NCBI Taxonomy" id="1349432"/>
    <lineage>
        <taxon>Bacteria</taxon>
        <taxon>Bacillati</taxon>
        <taxon>Bacillota</taxon>
        <taxon>Bacilli</taxon>
        <taxon>Bacillales</taxon>
        <taxon>Paenibacillaceae</taxon>
        <taxon>Paenibacillus</taxon>
    </lineage>
</organism>
<reference evidence="2 3" key="1">
    <citation type="submission" date="2016-03" db="EMBL/GenBank/DDBJ databases">
        <authorList>
            <person name="Sant'Anna F.H."/>
            <person name="Ambrosini A."/>
            <person name="Souza R."/>
            <person name="Bach E."/>
            <person name="Fernandes G."/>
            <person name="Balsanelli E."/>
            <person name="Baura V.A."/>
            <person name="Souza E.M."/>
            <person name="Passaglia L."/>
        </authorList>
    </citation>
    <scope>NUCLEOTIDE SEQUENCE [LARGE SCALE GENOMIC DNA]</scope>
    <source>
        <strain evidence="2 3">P26E</strain>
    </source>
</reference>
<dbReference type="SUPFAM" id="SSF53756">
    <property type="entry name" value="UDP-Glycosyltransferase/glycogen phosphorylase"/>
    <property type="match status" value="1"/>
</dbReference>
<accession>A0ABX3EQ91</accession>
<dbReference type="EMBL" id="LVWI01000043">
    <property type="protein sequence ID" value="OKP85810.1"/>
    <property type="molecule type" value="Genomic_DNA"/>
</dbReference>
<evidence type="ECO:0000313" key="2">
    <source>
        <dbReference type="EMBL" id="OKP85810.1"/>
    </source>
</evidence>
<gene>
    <name evidence="2" type="ORF">A3844_15770</name>
</gene>
<evidence type="ECO:0000313" key="3">
    <source>
        <dbReference type="Proteomes" id="UP000186058"/>
    </source>
</evidence>
<name>A0ABX3EQ91_9BACL</name>
<sequence>MSKRKVCVVTGTRAEYGLLYYLMQEINADSELELQIIATGMHLSPEFGLTYQLIEKDGFVINEKIEMLLSADTPSSVAKSMGVAVLGLADAFQRLQPDILVLLGDRFEILSAAQTALVMRIPVAHISGGELTEGAIDDSIRHAITKMSHVHLTSTDEYARRVIQLGEQPDRVFQVGSLGVEGIRRMTLMTEAELAAFYQFPIDKLLLVTFHPVTLEVRTAEKQVEELLSALDHFRDYMIVFTKANADTEGRIINQKIDEYAATHPERVRAVFSLGQLRYLSTMKYCSAVIGNSSSGIIEAPVFSKPTVNIGDRQKGRLRADSIIDCVPKKEDIINSIRQATSSSFQQSVTGTVLQYDGTKTSLEIANILKTVDLRNILQKSFFTLPEVEE</sequence>
<dbReference type="PANTHER" id="PTHR43174:SF3">
    <property type="entry name" value="UDP-N-ACETYLGLUCOSAMINE 2-EPIMERASE"/>
    <property type="match status" value="1"/>
</dbReference>
<comment type="caution">
    <text evidence="2">The sequence shown here is derived from an EMBL/GenBank/DDBJ whole genome shotgun (WGS) entry which is preliminary data.</text>
</comment>
<dbReference type="Gene3D" id="3.40.50.2000">
    <property type="entry name" value="Glycogen Phosphorylase B"/>
    <property type="match status" value="2"/>
</dbReference>
<dbReference type="InterPro" id="IPR020004">
    <property type="entry name" value="UDP-GlcNAc_Epase"/>
</dbReference>